<evidence type="ECO:0000313" key="3">
    <source>
        <dbReference type="Proteomes" id="UP001281761"/>
    </source>
</evidence>
<proteinExistence type="predicted"/>
<protein>
    <submittedName>
        <fullName evidence="2">Uncharacterized protein</fullName>
    </submittedName>
</protein>
<dbReference type="EMBL" id="JARBJD010000033">
    <property type="protein sequence ID" value="KAK2958975.1"/>
    <property type="molecule type" value="Genomic_DNA"/>
</dbReference>
<name>A0ABQ9Y5F5_9EUKA</name>
<keyword evidence="1" id="KW-0175">Coiled coil</keyword>
<accession>A0ABQ9Y5F5</accession>
<comment type="caution">
    <text evidence="2">The sequence shown here is derived from an EMBL/GenBank/DDBJ whole genome shotgun (WGS) entry which is preliminary data.</text>
</comment>
<feature type="coiled-coil region" evidence="1">
    <location>
        <begin position="82"/>
        <end position="109"/>
    </location>
</feature>
<evidence type="ECO:0000256" key="1">
    <source>
        <dbReference type="SAM" id="Coils"/>
    </source>
</evidence>
<evidence type="ECO:0000313" key="2">
    <source>
        <dbReference type="EMBL" id="KAK2958975.1"/>
    </source>
</evidence>
<dbReference type="Proteomes" id="UP001281761">
    <property type="component" value="Unassembled WGS sequence"/>
</dbReference>
<keyword evidence="3" id="KW-1185">Reference proteome</keyword>
<organism evidence="2 3">
    <name type="scientific">Blattamonas nauphoetae</name>
    <dbReference type="NCBI Taxonomy" id="2049346"/>
    <lineage>
        <taxon>Eukaryota</taxon>
        <taxon>Metamonada</taxon>
        <taxon>Preaxostyla</taxon>
        <taxon>Oxymonadida</taxon>
        <taxon>Blattamonas</taxon>
    </lineage>
</organism>
<gene>
    <name evidence="2" type="ORF">BLNAU_5991</name>
</gene>
<reference evidence="2 3" key="1">
    <citation type="journal article" date="2022" name="bioRxiv">
        <title>Genomics of Preaxostyla Flagellates Illuminates Evolutionary Transitions and the Path Towards Mitochondrial Loss.</title>
        <authorList>
            <person name="Novak L.V.F."/>
            <person name="Treitli S.C."/>
            <person name="Pyrih J."/>
            <person name="Halakuc P."/>
            <person name="Pipaliya S.V."/>
            <person name="Vacek V."/>
            <person name="Brzon O."/>
            <person name="Soukal P."/>
            <person name="Eme L."/>
            <person name="Dacks J.B."/>
            <person name="Karnkowska A."/>
            <person name="Elias M."/>
            <person name="Hampl V."/>
        </authorList>
    </citation>
    <scope>NUCLEOTIDE SEQUENCE [LARGE SCALE GENOMIC DNA]</scope>
    <source>
        <strain evidence="2">NAU3</strain>
        <tissue evidence="2">Gut</tissue>
    </source>
</reference>
<sequence length="129" mass="14929">MEEAQPNIERMTQLLDRLGLILNKILDENTPINNRRVLFQSLHSLSRSPSCDRNVKRRVDTLLPLLDDILDTNLVLVTKSFLEGLERQNQTVRDETTRLQTLLQRTEQETELSLMDVEGSFDRPSTKPV</sequence>